<dbReference type="EC" id="2.3.1.28" evidence="7"/>
<dbReference type="Pfam" id="PF00302">
    <property type="entry name" value="CAT"/>
    <property type="match status" value="1"/>
</dbReference>
<gene>
    <name evidence="9" type="ORF">A3Q29_15185</name>
</gene>
<keyword evidence="10" id="KW-1185">Reference proteome</keyword>
<comment type="caution">
    <text evidence="9">The sequence shown here is derived from an EMBL/GenBank/DDBJ whole genome shotgun (WGS) entry which is preliminary data.</text>
</comment>
<dbReference type="InterPro" id="IPR018372">
    <property type="entry name" value="Chloramphenicol_AcTrfase_AS"/>
</dbReference>
<evidence type="ECO:0000256" key="5">
    <source>
        <dbReference type="ARBA" id="ARBA00023315"/>
    </source>
</evidence>
<dbReference type="SUPFAM" id="SSF52777">
    <property type="entry name" value="CoA-dependent acyltransferases"/>
    <property type="match status" value="1"/>
</dbReference>
<dbReference type="GO" id="GO:0008811">
    <property type="term" value="F:chloramphenicol O-acetyltransferase activity"/>
    <property type="evidence" value="ECO:0007669"/>
    <property type="project" value="UniProtKB-EC"/>
</dbReference>
<dbReference type="Gene3D" id="3.30.559.10">
    <property type="entry name" value="Chloramphenicol acetyltransferase-like domain"/>
    <property type="match status" value="1"/>
</dbReference>
<evidence type="ECO:0000256" key="4">
    <source>
        <dbReference type="ARBA" id="ARBA00023251"/>
    </source>
</evidence>
<accession>A0A1S1HXM7</accession>
<evidence type="ECO:0000313" key="10">
    <source>
        <dbReference type="Proteomes" id="UP000179588"/>
    </source>
</evidence>
<comment type="catalytic activity">
    <reaction evidence="7">
        <text>chloramphenicol + acetyl-CoA = chloramphenicol 3-acetate + CoA</text>
        <dbReference type="Rhea" id="RHEA:18421"/>
        <dbReference type="ChEBI" id="CHEBI:16730"/>
        <dbReference type="ChEBI" id="CHEBI:17698"/>
        <dbReference type="ChEBI" id="CHEBI:57287"/>
        <dbReference type="ChEBI" id="CHEBI:57288"/>
        <dbReference type="EC" id="2.3.1.28"/>
    </reaction>
</comment>
<keyword evidence="4 7" id="KW-0046">Antibiotic resistance</keyword>
<proteinExistence type="inferred from homology"/>
<keyword evidence="3 7" id="KW-0808">Transferase</keyword>
<dbReference type="NCBIfam" id="NF000491">
    <property type="entry name" value="chloram_CatA"/>
    <property type="match status" value="1"/>
</dbReference>
<dbReference type="InterPro" id="IPR023213">
    <property type="entry name" value="CAT-like_dom_sf"/>
</dbReference>
<dbReference type="AlphaFoldDB" id="A0A1S1HXM7"/>
<dbReference type="EMBL" id="LVIE01000068">
    <property type="protein sequence ID" value="OHT25100.1"/>
    <property type="molecule type" value="Genomic_DNA"/>
</dbReference>
<dbReference type="SMART" id="SM01059">
    <property type="entry name" value="CAT"/>
    <property type="match status" value="1"/>
</dbReference>
<organism evidence="9 10">
    <name type="scientific">Providencia stuartii</name>
    <dbReference type="NCBI Taxonomy" id="588"/>
    <lineage>
        <taxon>Bacteria</taxon>
        <taxon>Pseudomonadati</taxon>
        <taxon>Pseudomonadota</taxon>
        <taxon>Gammaproteobacteria</taxon>
        <taxon>Enterobacterales</taxon>
        <taxon>Morganellaceae</taxon>
        <taxon>Providencia</taxon>
    </lineage>
</organism>
<dbReference type="Proteomes" id="UP000179588">
    <property type="component" value="Unassembled WGS sequence"/>
</dbReference>
<evidence type="ECO:0000256" key="1">
    <source>
        <dbReference type="ARBA" id="ARBA00002150"/>
    </source>
</evidence>
<feature type="active site" description="Proton acceptor" evidence="6">
    <location>
        <position position="188"/>
    </location>
</feature>
<protein>
    <recommendedName>
        <fullName evidence="7">Chloramphenicol acetyltransferase</fullName>
        <ecNumber evidence="7">2.3.1.28</ecNumber>
    </recommendedName>
</protein>
<name>A0A1S1HXM7_PROST</name>
<sequence>MNYRTIDINNWKRREHYNSFRQLQCSFSISVDIDISNIIQVLLSKEYKLYPTLIYLITKVTNQTPAFKMSMKAGELVEWNNVHPSYTIFHKNNETFSGIWTEYHPDIDEFMQNYVADQLKYKDDLSFLSKPDKPENTFDISCLPWTSFTGFTLSFPEIKDYFKPIITIGKYRQENDRILLPLAIQIHHAVCDGFHIGMFLNKLQQLCDEFYK</sequence>
<dbReference type="PANTHER" id="PTHR38474">
    <property type="entry name" value="SLR0299 PROTEIN"/>
    <property type="match status" value="1"/>
</dbReference>
<dbReference type="PIRSF" id="PIRSF000440">
    <property type="entry name" value="CAT"/>
    <property type="match status" value="1"/>
</dbReference>
<evidence type="ECO:0000256" key="8">
    <source>
        <dbReference type="RuleBase" id="RU004156"/>
    </source>
</evidence>
<dbReference type="PROSITE" id="PS00100">
    <property type="entry name" value="CAT"/>
    <property type="match status" value="1"/>
</dbReference>
<comment type="function">
    <text evidence="1 7">This enzyme is an effector of chloramphenicol resistance in bacteria.</text>
</comment>
<comment type="similarity">
    <text evidence="2 8">Belongs to the chloramphenicol acetyltransferase family.</text>
</comment>
<evidence type="ECO:0000256" key="7">
    <source>
        <dbReference type="RuleBase" id="RU000503"/>
    </source>
</evidence>
<evidence type="ECO:0000313" key="9">
    <source>
        <dbReference type="EMBL" id="OHT25100.1"/>
    </source>
</evidence>
<dbReference type="PANTHER" id="PTHR38474:SF2">
    <property type="entry name" value="CHLORAMPHENICOL ACETYLTRANSFERASE"/>
    <property type="match status" value="1"/>
</dbReference>
<evidence type="ECO:0000256" key="2">
    <source>
        <dbReference type="ARBA" id="ARBA00010571"/>
    </source>
</evidence>
<keyword evidence="5 7" id="KW-0012">Acyltransferase</keyword>
<evidence type="ECO:0000256" key="6">
    <source>
        <dbReference type="PIRSR" id="PIRSR000440-1"/>
    </source>
</evidence>
<dbReference type="InterPro" id="IPR001707">
    <property type="entry name" value="Cmp_AcTrfase"/>
</dbReference>
<reference evidence="9 10" key="1">
    <citation type="submission" date="2016-03" db="EMBL/GenBank/DDBJ databases">
        <title>Genome sequence of Providencia stuartii strain, isolated from the salivary glands of larval Lucilia sericata.</title>
        <authorList>
            <person name="Yuan Y."/>
            <person name="Zhang Y."/>
            <person name="Fu S."/>
            <person name="Crippen T.L."/>
            <person name="Visi D."/>
            <person name="Benbow M.E."/>
            <person name="Allen M."/>
            <person name="Tomberlin J.K."/>
            <person name="Sze S.-H."/>
            <person name="Tarone A.M."/>
        </authorList>
    </citation>
    <scope>NUCLEOTIDE SEQUENCE [LARGE SCALE GENOMIC DNA]</scope>
    <source>
        <strain evidence="9 10">Crippen</strain>
    </source>
</reference>
<dbReference type="GO" id="GO:0046677">
    <property type="term" value="P:response to antibiotic"/>
    <property type="evidence" value="ECO:0007669"/>
    <property type="project" value="UniProtKB-KW"/>
</dbReference>
<evidence type="ECO:0000256" key="3">
    <source>
        <dbReference type="ARBA" id="ARBA00022679"/>
    </source>
</evidence>